<organism evidence="10">
    <name type="scientific">Acidicaldus sp</name>
    <dbReference type="NCBI Taxonomy" id="1872105"/>
    <lineage>
        <taxon>Bacteria</taxon>
        <taxon>Pseudomonadati</taxon>
        <taxon>Pseudomonadota</taxon>
        <taxon>Alphaproteobacteria</taxon>
        <taxon>Acetobacterales</taxon>
        <taxon>Acetobacteraceae</taxon>
        <taxon>Acidicaldus</taxon>
    </lineage>
</organism>
<dbReference type="InterPro" id="IPR014216">
    <property type="entry name" value="ABC_transptr_CydD"/>
</dbReference>
<proteinExistence type="predicted"/>
<dbReference type="GO" id="GO:0016887">
    <property type="term" value="F:ATP hydrolysis activity"/>
    <property type="evidence" value="ECO:0007669"/>
    <property type="project" value="InterPro"/>
</dbReference>
<dbReference type="PROSITE" id="PS00211">
    <property type="entry name" value="ABC_TRANSPORTER_1"/>
    <property type="match status" value="1"/>
</dbReference>
<dbReference type="PROSITE" id="PS50893">
    <property type="entry name" value="ABC_TRANSPORTER_2"/>
    <property type="match status" value="1"/>
</dbReference>
<gene>
    <name evidence="10" type="primary">cydD</name>
    <name evidence="10" type="ORF">ENY07_03965</name>
</gene>
<keyword evidence="6 7" id="KW-0472">Membrane</keyword>
<dbReference type="Gene3D" id="1.20.1560.10">
    <property type="entry name" value="ABC transporter type 1, transmembrane domain"/>
    <property type="match status" value="1"/>
</dbReference>
<dbReference type="PANTHER" id="PTHR24221:SF590">
    <property type="entry name" value="COMPONENT LINKED WITH THE ASSEMBLY OF CYTOCHROME' TRANSPORT TRANSMEMBRANE ATP-BINDING PROTEIN ABC TRANSPORTER CYDD-RELATED"/>
    <property type="match status" value="1"/>
</dbReference>
<dbReference type="InterPro" id="IPR039421">
    <property type="entry name" value="Type_1_exporter"/>
</dbReference>
<feature type="transmembrane region" description="Helical" evidence="7">
    <location>
        <begin position="283"/>
        <end position="303"/>
    </location>
</feature>
<feature type="transmembrane region" description="Helical" evidence="7">
    <location>
        <begin position="247"/>
        <end position="271"/>
    </location>
</feature>
<dbReference type="PANTHER" id="PTHR24221">
    <property type="entry name" value="ATP-BINDING CASSETTE SUB-FAMILY B"/>
    <property type="match status" value="1"/>
</dbReference>
<evidence type="ECO:0000256" key="7">
    <source>
        <dbReference type="SAM" id="Phobius"/>
    </source>
</evidence>
<evidence type="ECO:0000256" key="3">
    <source>
        <dbReference type="ARBA" id="ARBA00022741"/>
    </source>
</evidence>
<evidence type="ECO:0000256" key="5">
    <source>
        <dbReference type="ARBA" id="ARBA00022989"/>
    </source>
</evidence>
<keyword evidence="2 7" id="KW-0812">Transmembrane</keyword>
<dbReference type="InterPro" id="IPR027417">
    <property type="entry name" value="P-loop_NTPase"/>
</dbReference>
<dbReference type="GO" id="GO:0042883">
    <property type="term" value="P:cysteine transport"/>
    <property type="evidence" value="ECO:0007669"/>
    <property type="project" value="InterPro"/>
</dbReference>
<dbReference type="SUPFAM" id="SSF90123">
    <property type="entry name" value="ABC transporter transmembrane region"/>
    <property type="match status" value="1"/>
</dbReference>
<evidence type="ECO:0000256" key="6">
    <source>
        <dbReference type="ARBA" id="ARBA00023136"/>
    </source>
</evidence>
<dbReference type="GO" id="GO:0005524">
    <property type="term" value="F:ATP binding"/>
    <property type="evidence" value="ECO:0007669"/>
    <property type="project" value="UniProtKB-KW"/>
</dbReference>
<feature type="transmembrane region" description="Helical" evidence="7">
    <location>
        <begin position="143"/>
        <end position="163"/>
    </location>
</feature>
<comment type="subcellular location">
    <subcellularLocation>
        <location evidence="1">Cell membrane</location>
        <topology evidence="1">Multi-pass membrane protein</topology>
    </subcellularLocation>
</comment>
<feature type="domain" description="ABC transmembrane type-1" evidence="9">
    <location>
        <begin position="25"/>
        <end position="311"/>
    </location>
</feature>
<dbReference type="InterPro" id="IPR036640">
    <property type="entry name" value="ABC1_TM_sf"/>
</dbReference>
<name>A0A8J4H8J8_9PROT</name>
<evidence type="ECO:0000259" key="8">
    <source>
        <dbReference type="PROSITE" id="PS50893"/>
    </source>
</evidence>
<keyword evidence="3" id="KW-0547">Nucleotide-binding</keyword>
<dbReference type="Pfam" id="PF00664">
    <property type="entry name" value="ABC_membrane"/>
    <property type="match status" value="1"/>
</dbReference>
<feature type="transmembrane region" description="Helical" evidence="7">
    <location>
        <begin position="169"/>
        <end position="190"/>
    </location>
</feature>
<evidence type="ECO:0000256" key="2">
    <source>
        <dbReference type="ARBA" id="ARBA00022692"/>
    </source>
</evidence>
<dbReference type="EMBL" id="DTQM01000078">
    <property type="protein sequence ID" value="HGC42369.1"/>
    <property type="molecule type" value="Genomic_DNA"/>
</dbReference>
<keyword evidence="4" id="KW-0067">ATP-binding</keyword>
<dbReference type="NCBIfam" id="TIGR02857">
    <property type="entry name" value="CydD"/>
    <property type="match status" value="1"/>
</dbReference>
<dbReference type="CDD" id="cd03228">
    <property type="entry name" value="ABCC_MRP_Like"/>
    <property type="match status" value="1"/>
</dbReference>
<keyword evidence="5 7" id="KW-1133">Transmembrane helix</keyword>
<feature type="transmembrane region" description="Helical" evidence="7">
    <location>
        <begin position="21"/>
        <end position="52"/>
    </location>
</feature>
<protein>
    <submittedName>
        <fullName evidence="10">Thiol reductant ABC exporter subunit CydD</fullName>
    </submittedName>
</protein>
<accession>A0A8J4H8J8</accession>
<dbReference type="GO" id="GO:0140359">
    <property type="term" value="F:ABC-type transporter activity"/>
    <property type="evidence" value="ECO:0007669"/>
    <property type="project" value="InterPro"/>
</dbReference>
<evidence type="ECO:0000259" key="9">
    <source>
        <dbReference type="PROSITE" id="PS50929"/>
    </source>
</evidence>
<feature type="transmembrane region" description="Helical" evidence="7">
    <location>
        <begin position="64"/>
        <end position="81"/>
    </location>
</feature>
<dbReference type="SUPFAM" id="SSF52540">
    <property type="entry name" value="P-loop containing nucleoside triphosphate hydrolases"/>
    <property type="match status" value="1"/>
</dbReference>
<dbReference type="InterPro" id="IPR017871">
    <property type="entry name" value="ABC_transporter-like_CS"/>
</dbReference>
<comment type="caution">
    <text evidence="10">The sequence shown here is derived from an EMBL/GenBank/DDBJ whole genome shotgun (WGS) entry which is preliminary data.</text>
</comment>
<dbReference type="InterPro" id="IPR003593">
    <property type="entry name" value="AAA+_ATPase"/>
</dbReference>
<reference evidence="10" key="1">
    <citation type="journal article" date="2020" name="mSystems">
        <title>Genome- and Community-Level Interaction Insights into Carbon Utilization and Element Cycling Functions of Hydrothermarchaeota in Hydrothermal Sediment.</title>
        <authorList>
            <person name="Zhou Z."/>
            <person name="Liu Y."/>
            <person name="Xu W."/>
            <person name="Pan J."/>
            <person name="Luo Z.H."/>
            <person name="Li M."/>
        </authorList>
    </citation>
    <scope>NUCLEOTIDE SEQUENCE</scope>
    <source>
        <strain evidence="10">SpSt-997</strain>
    </source>
</reference>
<dbReference type="SMART" id="SM00382">
    <property type="entry name" value="AAA"/>
    <property type="match status" value="1"/>
</dbReference>
<dbReference type="InterPro" id="IPR003439">
    <property type="entry name" value="ABC_transporter-like_ATP-bd"/>
</dbReference>
<dbReference type="PROSITE" id="PS50929">
    <property type="entry name" value="ABC_TM1F"/>
    <property type="match status" value="1"/>
</dbReference>
<dbReference type="Gene3D" id="3.40.50.300">
    <property type="entry name" value="P-loop containing nucleotide triphosphate hydrolases"/>
    <property type="match status" value="1"/>
</dbReference>
<dbReference type="GO" id="GO:0005886">
    <property type="term" value="C:plasma membrane"/>
    <property type="evidence" value="ECO:0007669"/>
    <property type="project" value="UniProtKB-SubCell"/>
</dbReference>
<sequence>MSRPAPAVVWLKAEARIARRLAAPVAGLGLLDVALAAGQAGCVATILAGVFAPYGAENHSAAPASWALAGFVLIALLRALARWRAETAASRAGIAGRRRLRDGVMARLLDAGPALLRQHHSGELASAAIDRVEAMEGFYARWLAARALAIAGPALIAAIAALVDPRAALGLVLAGLLVPLGMALAGIGAARAARQQFLAMTRLQARFLDRVRGIATIVLYGRSEDEALGLAAAADELRRRTLRVLRVAFLSSTALDLAMVAALVGFALHYASDLSLGRLASPGRALFLLLLVPEFFAPLRAFAAAYQDRLQAHTSADALAGLPPSAPPAPEARPHEIRTIAASGVSVAFENVHFAWDAARGPALDGVSFRVAAGETLVLVGPSGAGKSTIIEMLLGFIRPDQGRVTINGADIASIVPGALNRLIAWIGQRPMLFAGSLAENIRFARPEASEAEIVEAARLARVDEFAALLPAGLATPVGEGGYGLSGGQAQRVAIARAYLRNAPLLLLDEPTAHLDPVTEAEVLDSLRRLALRRTVIVASHSAAAHALGGRRLDLRQGRVLAATARGAA</sequence>
<evidence type="ECO:0000256" key="4">
    <source>
        <dbReference type="ARBA" id="ARBA00022840"/>
    </source>
</evidence>
<evidence type="ECO:0000256" key="1">
    <source>
        <dbReference type="ARBA" id="ARBA00004651"/>
    </source>
</evidence>
<dbReference type="Pfam" id="PF00005">
    <property type="entry name" value="ABC_tran"/>
    <property type="match status" value="1"/>
</dbReference>
<dbReference type="InterPro" id="IPR011527">
    <property type="entry name" value="ABC1_TM_dom"/>
</dbReference>
<feature type="domain" description="ABC transporter" evidence="8">
    <location>
        <begin position="347"/>
        <end position="569"/>
    </location>
</feature>
<evidence type="ECO:0000313" key="10">
    <source>
        <dbReference type="EMBL" id="HGC42369.1"/>
    </source>
</evidence>
<dbReference type="AlphaFoldDB" id="A0A8J4H8J8"/>